<sequence>MDNLQLVARPAGVYVPNPSKGLVCRTRFNRATRNQAPCETLANPIGPEADGNLLPALTTTERMRFDMADPDLAPDERAATPIYLQFTHLGTIRKWSHEPFDGGVEYVLPAPIAGGDV</sequence>
<organism evidence="1">
    <name type="scientific">uncultured Caudovirales phage</name>
    <dbReference type="NCBI Taxonomy" id="2100421"/>
    <lineage>
        <taxon>Viruses</taxon>
        <taxon>Duplodnaviria</taxon>
        <taxon>Heunggongvirae</taxon>
        <taxon>Uroviricota</taxon>
        <taxon>Caudoviricetes</taxon>
        <taxon>Peduoviridae</taxon>
        <taxon>Maltschvirus</taxon>
        <taxon>Maltschvirus maltsch</taxon>
    </lineage>
</organism>
<dbReference type="EMBL" id="LR796135">
    <property type="protein sequence ID" value="CAB4120791.1"/>
    <property type="molecule type" value="Genomic_DNA"/>
</dbReference>
<proteinExistence type="predicted"/>
<reference evidence="1" key="1">
    <citation type="submission" date="2020-04" db="EMBL/GenBank/DDBJ databases">
        <authorList>
            <person name="Chiriac C."/>
            <person name="Salcher M."/>
            <person name="Ghai R."/>
            <person name="Kavagutti S V."/>
        </authorList>
    </citation>
    <scope>NUCLEOTIDE SEQUENCE</scope>
</reference>
<gene>
    <name evidence="1" type="ORF">UFOVP5_28</name>
</gene>
<name>A0A6J5KH43_9CAUD</name>
<accession>A0A6J5KH43</accession>
<evidence type="ECO:0000313" key="1">
    <source>
        <dbReference type="EMBL" id="CAB4120791.1"/>
    </source>
</evidence>
<protein>
    <submittedName>
        <fullName evidence="1">Uncharacterized protein</fullName>
    </submittedName>
</protein>